<keyword evidence="6 10" id="KW-0472">Membrane</keyword>
<evidence type="ECO:0000313" key="14">
    <source>
        <dbReference type="Proteomes" id="UP001651158"/>
    </source>
</evidence>
<keyword evidence="4 8" id="KW-0106">Calcium</keyword>
<sequence length="1340" mass="146615">MLIRAAGLVVSLQLFLVLSMHFTSSMSSNFDSTRTERRDLPQVIFRVEENTEQGQIIGSIYDKIRLPLDQRFQFSLPQNPFFKFDSEGSLLVAGVLDREGSPGLCKEPGFPETCEWSSFLVDNKGNYISLRVHIEDVNDNAPSWSIPFVTITIPENSAPNFTTELSLAHDPDYGANGIKEYKLITPPAYEDLFMLKINPFQSPTLKRRQTRDQQRRIKTASSPVGSPVLILLKPLDREKLPWINLTLLAMDGSPPYHTGTLEIHVRVSDENDHSPIFTFQRYVAQLPEVAPVGSTIQLRPISSSRQSDDNGVTGPLVNHFQAEDPDEGANGRVYYSFARSTPLETQKTFSIDSHTGQLRVARPLSYDDGPIAWNFQVIATDNGRPPRSSFTEVSIQLKDANNHPPSITIQSAMLHRSQEENNADLDVTTVRIRENVKLMKKHLATVTVNDRDTSEGGEFDCLLRSEDAEHFSLVLKGQLPQVMIYDLFVSGTFDREAGKIRSVGIFCEDKGSPRLSSNHQIRLLIEDENDNSPVFEFPFYRLTTKEAQVKGSVVGQVKASDADDGESARLSYEIQWPKGTRPADKVLTIDRDGNLTAKISLDRESAPFGYNLTVICRDNGTPSRSASAGVHLALLDVNDCVPLFPQSAYNFTVIEDYSTAFQGQRLVGSIHATDCDGPEFNRVAYLLLNSYHLFSIDSGGRIFTTRSLDREQESVYELRVLATDGPIENENTDERAYTSEALLLSMPYNTATATVSIIVQDLNDNLPHFVHPANTSIPIRVSFQEDVGFVLTRMVAIDPDNGNNGTVSYRIVRGNRHGIFKLGEHSGDLYIGKRMIPEHVGTYTLRIEARDHGTRPQISQTDVVLIVDASAPVGLHNDFLLGLGPNDGLVSGVGGAVSSLGMSLLGTEMMVVVYVISGVVFVSLSLLVAIIVFCRRLRARQGRLQRHWQLRQQQGQWQSSESKVNGFVEVNANTREGFQKTLNGYKHADYENGDCDGGEADSFKTRGSGRSEAHQIPSHLTESSCYTIRMTSLPRHRPVTSNPTAAATTATTSTTLGAPSTAFAYLLPSTTPATVSAAVTAASGTAGAADGINDGCGGDFYLLPQSPVSSIDASVVGQPVSACINQLVGCPTSLSKGRNTTELITLPIPTEAVVHTEIWTNDPKSSEAYVTLKPYCQLDGCLQNVHFVDPSVTSATTTTEVLSKTPKLEASPPNCLLLHHHHHHHHRHSSERLTDAYALVRGESMNPPPSISILDPITGNRIFVPPFTANAGLLLPSPSSTTVNASTITNTNANTNTSLSSGIITVSPDSSTIFGAERGVENMNKPTSLNEVPPGTGEPT</sequence>
<comment type="caution">
    <text evidence="13">The sequence shown here is derived from an EMBL/GenBank/DDBJ whole genome shotgun (WGS) entry which is preliminary data.</text>
</comment>
<evidence type="ECO:0000256" key="6">
    <source>
        <dbReference type="ARBA" id="ARBA00023136"/>
    </source>
</evidence>
<dbReference type="InterPro" id="IPR002126">
    <property type="entry name" value="Cadherin-like_dom"/>
</dbReference>
<feature type="domain" description="Cadherin" evidence="12">
    <location>
        <begin position="536"/>
        <end position="644"/>
    </location>
</feature>
<evidence type="ECO:0000256" key="9">
    <source>
        <dbReference type="SAM" id="MobiDB-lite"/>
    </source>
</evidence>
<feature type="domain" description="Cadherin" evidence="12">
    <location>
        <begin position="773"/>
        <end position="866"/>
    </location>
</feature>
<keyword evidence="5 10" id="KW-1133">Transmembrane helix</keyword>
<comment type="subcellular location">
    <subcellularLocation>
        <location evidence="1">Membrane</location>
        <topology evidence="1">Single-pass membrane protein</topology>
    </subcellularLocation>
</comment>
<reference evidence="13 14" key="1">
    <citation type="journal article" date="2022" name="Front. Cell. Infect. Microbiol.">
        <title>The Genomes of Two Strains of Taenia crassiceps the Animal Model for the Study of Human Cysticercosis.</title>
        <authorList>
            <person name="Bobes R.J."/>
            <person name="Estrada K."/>
            <person name="Rios-Valencia D.G."/>
            <person name="Calderon-Gallegos A."/>
            <person name="de la Torre P."/>
            <person name="Carrero J.C."/>
            <person name="Sanchez-Flores A."/>
            <person name="Laclette J.P."/>
        </authorList>
    </citation>
    <scope>NUCLEOTIDE SEQUENCE [LARGE SCALE GENOMIC DNA]</scope>
    <source>
        <strain evidence="13">WFUcys</strain>
    </source>
</reference>
<dbReference type="SUPFAM" id="SSF49313">
    <property type="entry name" value="Cadherin-like"/>
    <property type="match status" value="6"/>
</dbReference>
<dbReference type="PANTHER" id="PTHR24028">
    <property type="entry name" value="CADHERIN-87A"/>
    <property type="match status" value="1"/>
</dbReference>
<feature type="domain" description="Cadherin" evidence="12">
    <location>
        <begin position="145"/>
        <end position="277"/>
    </location>
</feature>
<evidence type="ECO:0000256" key="3">
    <source>
        <dbReference type="ARBA" id="ARBA00022737"/>
    </source>
</evidence>
<feature type="transmembrane region" description="Helical" evidence="10">
    <location>
        <begin position="911"/>
        <end position="934"/>
    </location>
</feature>
<dbReference type="PANTHER" id="PTHR24028:SF146">
    <property type="entry name" value="CADHERIN 96CB, ISOFORM D-RELATED"/>
    <property type="match status" value="1"/>
</dbReference>
<dbReference type="InterPro" id="IPR015919">
    <property type="entry name" value="Cadherin-like_sf"/>
</dbReference>
<feature type="chain" id="PRO_5045130488" evidence="11">
    <location>
        <begin position="28"/>
        <end position="1340"/>
    </location>
</feature>
<feature type="compositionally biased region" description="Basic and acidic residues" evidence="9">
    <location>
        <begin position="1001"/>
        <end position="1013"/>
    </location>
</feature>
<evidence type="ECO:0000313" key="13">
    <source>
        <dbReference type="EMBL" id="KAL5108943.1"/>
    </source>
</evidence>
<dbReference type="PRINTS" id="PR00205">
    <property type="entry name" value="CADHERIN"/>
</dbReference>
<evidence type="ECO:0000256" key="8">
    <source>
        <dbReference type="PROSITE-ProRule" id="PRU00043"/>
    </source>
</evidence>
<evidence type="ECO:0000256" key="5">
    <source>
        <dbReference type="ARBA" id="ARBA00022989"/>
    </source>
</evidence>
<name>A0ABR4QHD0_9CEST</name>
<feature type="domain" description="Cadherin" evidence="12">
    <location>
        <begin position="39"/>
        <end position="144"/>
    </location>
</feature>
<evidence type="ECO:0000256" key="2">
    <source>
        <dbReference type="ARBA" id="ARBA00022692"/>
    </source>
</evidence>
<feature type="domain" description="Cadherin" evidence="12">
    <location>
        <begin position="645"/>
        <end position="769"/>
    </location>
</feature>
<feature type="region of interest" description="Disordered" evidence="9">
    <location>
        <begin position="1319"/>
        <end position="1340"/>
    </location>
</feature>
<dbReference type="CDD" id="cd11304">
    <property type="entry name" value="Cadherin_repeat"/>
    <property type="match status" value="7"/>
</dbReference>
<evidence type="ECO:0000259" key="12">
    <source>
        <dbReference type="PROSITE" id="PS50268"/>
    </source>
</evidence>
<feature type="domain" description="Cadherin" evidence="12">
    <location>
        <begin position="424"/>
        <end position="535"/>
    </location>
</feature>
<dbReference type="Proteomes" id="UP001651158">
    <property type="component" value="Unassembled WGS sequence"/>
</dbReference>
<protein>
    <submittedName>
        <fullName evidence="13">Protocadherin-1</fullName>
    </submittedName>
</protein>
<keyword evidence="11" id="KW-0732">Signal</keyword>
<evidence type="ECO:0000256" key="1">
    <source>
        <dbReference type="ARBA" id="ARBA00004167"/>
    </source>
</evidence>
<feature type="region of interest" description="Disordered" evidence="9">
    <location>
        <begin position="996"/>
        <end position="1018"/>
    </location>
</feature>
<accession>A0ABR4QHD0</accession>
<evidence type="ECO:0000256" key="7">
    <source>
        <dbReference type="ARBA" id="ARBA00023180"/>
    </source>
</evidence>
<keyword evidence="3" id="KW-0677">Repeat</keyword>
<dbReference type="InterPro" id="IPR050174">
    <property type="entry name" value="Protocadherin/Cadherin-CA"/>
</dbReference>
<evidence type="ECO:0000256" key="11">
    <source>
        <dbReference type="SAM" id="SignalP"/>
    </source>
</evidence>
<dbReference type="Pfam" id="PF00028">
    <property type="entry name" value="Cadherin"/>
    <property type="match status" value="4"/>
</dbReference>
<dbReference type="SMART" id="SM00112">
    <property type="entry name" value="CA"/>
    <property type="match status" value="7"/>
</dbReference>
<dbReference type="EMBL" id="JAKROA010000003">
    <property type="protein sequence ID" value="KAL5108943.1"/>
    <property type="molecule type" value="Genomic_DNA"/>
</dbReference>
<proteinExistence type="predicted"/>
<feature type="signal peptide" evidence="11">
    <location>
        <begin position="1"/>
        <end position="27"/>
    </location>
</feature>
<keyword evidence="2 10" id="KW-0812">Transmembrane</keyword>
<dbReference type="PROSITE" id="PS50268">
    <property type="entry name" value="CADHERIN_2"/>
    <property type="match status" value="7"/>
</dbReference>
<dbReference type="Gene3D" id="2.60.40.60">
    <property type="entry name" value="Cadherins"/>
    <property type="match status" value="7"/>
</dbReference>
<evidence type="ECO:0000256" key="4">
    <source>
        <dbReference type="ARBA" id="ARBA00022837"/>
    </source>
</evidence>
<gene>
    <name evidence="13" type="ORF">TcWFU_005283</name>
</gene>
<evidence type="ECO:0000256" key="10">
    <source>
        <dbReference type="SAM" id="Phobius"/>
    </source>
</evidence>
<dbReference type="PROSITE" id="PS00232">
    <property type="entry name" value="CADHERIN_1"/>
    <property type="match status" value="4"/>
</dbReference>
<keyword evidence="7" id="KW-0325">Glycoprotein</keyword>
<organism evidence="13 14">
    <name type="scientific">Taenia crassiceps</name>
    <dbReference type="NCBI Taxonomy" id="6207"/>
    <lineage>
        <taxon>Eukaryota</taxon>
        <taxon>Metazoa</taxon>
        <taxon>Spiralia</taxon>
        <taxon>Lophotrochozoa</taxon>
        <taxon>Platyhelminthes</taxon>
        <taxon>Cestoda</taxon>
        <taxon>Eucestoda</taxon>
        <taxon>Cyclophyllidea</taxon>
        <taxon>Taeniidae</taxon>
        <taxon>Taenia</taxon>
    </lineage>
</organism>
<dbReference type="InterPro" id="IPR020894">
    <property type="entry name" value="Cadherin_CS"/>
</dbReference>
<feature type="domain" description="Cadherin" evidence="12">
    <location>
        <begin position="278"/>
        <end position="407"/>
    </location>
</feature>
<keyword evidence="14" id="KW-1185">Reference proteome</keyword>